<evidence type="ECO:0000256" key="2">
    <source>
        <dbReference type="ARBA" id="ARBA00022475"/>
    </source>
</evidence>
<keyword evidence="3" id="KW-0716">Sensory transduction</keyword>
<dbReference type="GO" id="GO:0005549">
    <property type="term" value="F:odorant binding"/>
    <property type="evidence" value="ECO:0007669"/>
    <property type="project" value="InterPro"/>
</dbReference>
<dbReference type="Pfam" id="PF02949">
    <property type="entry name" value="7tm_6"/>
    <property type="match status" value="5"/>
</dbReference>
<keyword evidence="4" id="KW-0812">Transmembrane</keyword>
<keyword evidence="5" id="KW-0552">Olfaction</keyword>
<accession>A0A232F215</accession>
<dbReference type="InterPro" id="IPR004117">
    <property type="entry name" value="7tm6_olfct_rcpt"/>
</dbReference>
<keyword evidence="2" id="KW-1003">Cell membrane</keyword>
<evidence type="ECO:0000256" key="7">
    <source>
        <dbReference type="ARBA" id="ARBA00023136"/>
    </source>
</evidence>
<keyword evidence="11" id="KW-1185">Reference proteome</keyword>
<evidence type="ECO:0000313" key="10">
    <source>
        <dbReference type="EMBL" id="OXU24529.1"/>
    </source>
</evidence>
<dbReference type="Proteomes" id="UP000215335">
    <property type="component" value="Unassembled WGS sequence"/>
</dbReference>
<keyword evidence="8" id="KW-0675">Receptor</keyword>
<evidence type="ECO:0000256" key="8">
    <source>
        <dbReference type="ARBA" id="ARBA00023170"/>
    </source>
</evidence>
<keyword evidence="7" id="KW-0472">Membrane</keyword>
<protein>
    <recommendedName>
        <fullName evidence="12">Odorant receptor</fullName>
    </recommendedName>
</protein>
<evidence type="ECO:0000256" key="3">
    <source>
        <dbReference type="ARBA" id="ARBA00022606"/>
    </source>
</evidence>
<evidence type="ECO:0008006" key="12">
    <source>
        <dbReference type="Google" id="ProtNLM"/>
    </source>
</evidence>
<dbReference type="STRING" id="543379.A0A232F215"/>
<sequence>MSSKELAKYRKYAQNTRNLLLPVGLWPYDSSSFIYRFSSVFAGMSLVLLSYTALNYCFINITDITKVTRSFSWCISIWTMLMKIVLFVVHRDRLLDINETLSKTFERELKSLGLEQALLVYPGKYPFNFEPFGVIYYLIYAYEALLAFLFFCVGCGTDTAFGFWVFQICGQLRILAVKFSKLEPGKDYAAGLKECLEKHEMLLRCRDHLQRVFGFLVIWLYVTISIVLCEYIYKMSKMTLQLSFWQSVMIFTFATKFLQAFTYAYCGSIIDIESEKLLYAIYDCHWPGSGDRRIMSDVLSLLTQKSMALRSYNFFIVSMEMFMKIVNAAVSYFFLLRTYKRDLRFMLICSGLWPNYQKHPRMFRAFLSFCSAFLNGVVSFGILSFCISNATNINLLTRGLGLFFSFSSAFLKVCTLSLHQKDLQKLNDGVSASFARDLEVAENRPHLLAHFRTFSKFFYTFDYSVAMNVLLYALIPLSLLRHGKYIRMYPQHFFYAYDYEPGGAVHWTLYAFELLAGFFLWSVSCGVDSFFGLYSLHVVGEMRLLSHRFQNLKSSKEYAKDLKGCVERHVELIKSQHLLERVFGFLAIWLAVTCAVVLCALIFQATETKNLSTLKVCYLICYSFLKLVQAYSYAWFGNIVAAESKLCLEAMYNAQWPGSGDTRFMNDVLIVLTQKPFAFKARNVMLLEMDMFQKSQLLKYRTYSRNVRAFLAFSGIWPETNRLLSRILAFAALFSNSVVALTVLNFCIHHASDIMILTKGMGMVISMSTSCLKVIIFLLHHKDLAHLNCQLSKRYTEDLSNPDNRSRLLIRVASFSSILYTLIITGCLTILMYGLIPIFAWLKHGKFLRMYPAIYPFAYEPGGVVHWSIYGLELVAGMFLCSVTTGVDCSFGMYSLQVCGELRLLAKRFEELGTGKEYKKDIEQCVERHHMIVSAKNKLESTFGLLTIWIAVSAGTVLCTLIFQFTEAIKVRSTGLHMGVMSMYIVLKFLQVFTYAWYGDIIAEESDLCLHSIYESYWPDASDPHFRKDVLFVLLQKPLTLKAKGCMYIQLDMFSKKYKKYKSDIKFMLIGSGLWPDFHQHPKHLRTFLSVCSAFASGATSYGIVAFCVDNVTNINVLTRGLGLMISFSSTWLKVVMLAVHKNDMLSLNKGVSAQFEKDLEKPEYRPHLLAYFSSFSRFFYVFDYSVALNIGMMVFKPLLSLRQGKYVRTYPVLVPFKYEPGGVMHWSIYAFEALSGYYCWSITVGVDSVFGLYALHMVGELRLLSHKMENLKASSNYKRDLKECVERQMMLMRSQQLMQRVFGFLAIWLAVTCAIVMCAIIFQATEIRSMSAYRAIYLVCYCFLKLVQAYSYAWFGNVIAVESELCLSAIYNSHWTDSGNLSFMNDVLIIQSQSVMRFNAIGCMIVRLDMFSKIVQTSVSYFFLLRTLDESLLELLRYEAYTHNVIWFLKSAGLWPEAHPVPRKILSMVTLCSTFVVMVTVSNFSFQNVGNVMVLTRGMSLAVSFSSAFSKVALFLLHHDDLVYLNKHLTGGFMRDMKEPENRPDLLNNVKTFNRFMITHAISVAIAMSMYSIGPLLALRKHGKYIRAFPAIYPFAYEPGGLVHWILYALEVSGAASLWTVTVGVDCVFGLYALQVCGELRILAKKFRELRATENYREKLHDCIQRHHVLINAKNKLDNIFGLISIWLAISGALVLCSLIFQVTELLKTNNSYLRAAHLCAYLLPKFLQIFTYAWYGNLIAEESGACLDAMYGSHWTDSCDKNFKSDILIVLAQEPLALVAMGCMVIQLDMFTKIVKTSVSYFFLLRTLNEENE</sequence>
<evidence type="ECO:0000256" key="1">
    <source>
        <dbReference type="ARBA" id="ARBA00004651"/>
    </source>
</evidence>
<gene>
    <name evidence="10" type="ORF">TSAR_001686</name>
</gene>
<reference evidence="10 11" key="1">
    <citation type="journal article" date="2017" name="Curr. Biol.">
        <title>The Evolution of Venom by Co-option of Single-Copy Genes.</title>
        <authorList>
            <person name="Martinson E.O."/>
            <person name="Mrinalini"/>
            <person name="Kelkar Y.D."/>
            <person name="Chang C.H."/>
            <person name="Werren J.H."/>
        </authorList>
    </citation>
    <scope>NUCLEOTIDE SEQUENCE [LARGE SCALE GENOMIC DNA]</scope>
    <source>
        <strain evidence="10 11">Alberta</strain>
        <tissue evidence="10">Whole body</tissue>
    </source>
</reference>
<keyword evidence="6" id="KW-1133">Transmembrane helix</keyword>
<dbReference type="GO" id="GO:0004984">
    <property type="term" value="F:olfactory receptor activity"/>
    <property type="evidence" value="ECO:0007669"/>
    <property type="project" value="InterPro"/>
</dbReference>
<evidence type="ECO:0000256" key="5">
    <source>
        <dbReference type="ARBA" id="ARBA00022725"/>
    </source>
</evidence>
<proteinExistence type="predicted"/>
<evidence type="ECO:0000313" key="11">
    <source>
        <dbReference type="Proteomes" id="UP000215335"/>
    </source>
</evidence>
<name>A0A232F215_9HYME</name>
<dbReference type="EMBL" id="NNAY01001275">
    <property type="protein sequence ID" value="OXU24529.1"/>
    <property type="molecule type" value="Genomic_DNA"/>
</dbReference>
<dbReference type="PANTHER" id="PTHR21137:SF35">
    <property type="entry name" value="ODORANT RECEPTOR 19A-RELATED"/>
    <property type="match status" value="1"/>
</dbReference>
<keyword evidence="9" id="KW-0807">Transducer</keyword>
<organism evidence="10 11">
    <name type="scientific">Trichomalopsis sarcophagae</name>
    <dbReference type="NCBI Taxonomy" id="543379"/>
    <lineage>
        <taxon>Eukaryota</taxon>
        <taxon>Metazoa</taxon>
        <taxon>Ecdysozoa</taxon>
        <taxon>Arthropoda</taxon>
        <taxon>Hexapoda</taxon>
        <taxon>Insecta</taxon>
        <taxon>Pterygota</taxon>
        <taxon>Neoptera</taxon>
        <taxon>Endopterygota</taxon>
        <taxon>Hymenoptera</taxon>
        <taxon>Apocrita</taxon>
        <taxon>Proctotrupomorpha</taxon>
        <taxon>Chalcidoidea</taxon>
        <taxon>Pteromalidae</taxon>
        <taxon>Pteromalinae</taxon>
        <taxon>Trichomalopsis</taxon>
    </lineage>
</organism>
<evidence type="ECO:0000256" key="6">
    <source>
        <dbReference type="ARBA" id="ARBA00022989"/>
    </source>
</evidence>
<comment type="caution">
    <text evidence="10">The sequence shown here is derived from an EMBL/GenBank/DDBJ whole genome shotgun (WGS) entry which is preliminary data.</text>
</comment>
<dbReference type="GO" id="GO:0005886">
    <property type="term" value="C:plasma membrane"/>
    <property type="evidence" value="ECO:0007669"/>
    <property type="project" value="UniProtKB-SubCell"/>
</dbReference>
<dbReference type="GO" id="GO:0007165">
    <property type="term" value="P:signal transduction"/>
    <property type="evidence" value="ECO:0007669"/>
    <property type="project" value="UniProtKB-KW"/>
</dbReference>
<evidence type="ECO:0000256" key="4">
    <source>
        <dbReference type="ARBA" id="ARBA00022692"/>
    </source>
</evidence>
<dbReference type="PANTHER" id="PTHR21137">
    <property type="entry name" value="ODORANT RECEPTOR"/>
    <property type="match status" value="1"/>
</dbReference>
<comment type="subcellular location">
    <subcellularLocation>
        <location evidence="1">Cell membrane</location>
        <topology evidence="1">Multi-pass membrane protein</topology>
    </subcellularLocation>
</comment>
<evidence type="ECO:0000256" key="9">
    <source>
        <dbReference type="ARBA" id="ARBA00023224"/>
    </source>
</evidence>
<dbReference type="OrthoDB" id="7548151at2759"/>